<dbReference type="Gene3D" id="3.30.70.20">
    <property type="match status" value="1"/>
</dbReference>
<dbReference type="InterPro" id="IPR002500">
    <property type="entry name" value="PAPS_reduct_dom"/>
</dbReference>
<feature type="domain" description="4Fe-4S ferredoxin-type" evidence="2">
    <location>
        <begin position="573"/>
        <end position="602"/>
    </location>
</feature>
<dbReference type="InterPro" id="IPR017900">
    <property type="entry name" value="4Fe4S_Fe_S_CS"/>
</dbReference>
<dbReference type="EMBL" id="CP017686">
    <property type="protein sequence ID" value="AYQ55475.1"/>
    <property type="molecule type" value="Genomic_DNA"/>
</dbReference>
<feature type="compositionally biased region" description="Basic and acidic residues" evidence="1">
    <location>
        <begin position="678"/>
        <end position="688"/>
    </location>
</feature>
<protein>
    <submittedName>
        <fullName evidence="3">Reductase</fullName>
    </submittedName>
</protein>
<dbReference type="PROSITE" id="PS00198">
    <property type="entry name" value="4FE4S_FER_1"/>
    <property type="match status" value="1"/>
</dbReference>
<dbReference type="InterPro" id="IPR014729">
    <property type="entry name" value="Rossmann-like_a/b/a_fold"/>
</dbReference>
<dbReference type="GO" id="GO:0016491">
    <property type="term" value="F:oxidoreductase activity"/>
    <property type="evidence" value="ECO:0007669"/>
    <property type="project" value="UniProtKB-ARBA"/>
</dbReference>
<dbReference type="PANTHER" id="PTHR43196:SF2">
    <property type="entry name" value="PHOSPHOADENOSINE PHOSPHOSULFATE REDUCTASE"/>
    <property type="match status" value="1"/>
</dbReference>
<dbReference type="Proteomes" id="UP000273278">
    <property type="component" value="Chromosome"/>
</dbReference>
<dbReference type="InterPro" id="IPR017896">
    <property type="entry name" value="4Fe4S_Fe-S-bd"/>
</dbReference>
<dbReference type="SUPFAM" id="SSF54862">
    <property type="entry name" value="4Fe-4S ferredoxins"/>
    <property type="match status" value="1"/>
</dbReference>
<dbReference type="Gene3D" id="3.40.50.620">
    <property type="entry name" value="HUPs"/>
    <property type="match status" value="1"/>
</dbReference>
<gene>
    <name evidence="3" type="ORF">BKD89_06665</name>
</gene>
<feature type="compositionally biased region" description="Basic and acidic residues" evidence="1">
    <location>
        <begin position="658"/>
        <end position="669"/>
    </location>
</feature>
<dbReference type="Pfam" id="PF12838">
    <property type="entry name" value="Fer4_7"/>
    <property type="match status" value="1"/>
</dbReference>
<dbReference type="GeneID" id="41322131"/>
<sequence>MAYVQVNAANGKEVRRWCDGCGTLLLGGRCSICGSPGREFEINSPGDIRPCMGDSVGILEGLLEEAFGTAAPIENKSVFFNKVPGEDRTDEVVAHGQVIAVLRFDIAADRLRIELRQPGAELFAPVATKNVVTISGVSGHLKGKGIAGENVSDVLGHFADGDPIIVRKALKVGPGVAMADSDSMRSAEKALRVRDLNAPSDMPLSPDADRDTFVRANRDHLKGLEGTAVREIRGFVKNVRLPVTVSFSGGKDSLAAYGLTAKAVGDPDLLFTDTGLEFPETLEYVKAFAEKNGLRLHTADAKDGFWKNVDTFGPPAKDFRWCCKVCKLGPITDLIARDFPKGTVTCEGNRSLESFSRAGTELVTRNPFVPNQTNLNPVRDWCAAEIWGYIWMKGLDYNPLYERDFERIGCYLCASCLASEWRNTSRIHPEMYSDWERYLHDYAKRRGLPPEYIDMGFWRWKVLPPKMRQLAEGLELRMVPEGGDGLSMKMLKGASVCVAGGYSMEAVATVPRNRDFSYVEDSLRTVGEVKYSPEFEIALVRTKYGRARLFGGGQVSVTAADAQSAERMFEKAVKALIRAELCTSCGICARSCPHKAIRIKGGMRVDPASCTSCGKCEKACMVVHYYDKIMAGKTAPAPESCPSPRRVGKAQHVGGTVRGDKGPRKDSRGGRPGGGRKGRGDARSDGGRGPRTRRRD</sequence>
<dbReference type="PROSITE" id="PS51379">
    <property type="entry name" value="4FE4S_FER_2"/>
    <property type="match status" value="2"/>
</dbReference>
<dbReference type="RefSeq" id="WP_015505248.1">
    <property type="nucleotide sequence ID" value="NZ_CAYAYB010000031.1"/>
</dbReference>
<dbReference type="PANTHER" id="PTHR43196">
    <property type="entry name" value="SULFATE ADENYLYLTRANSFERASE SUBUNIT 2"/>
    <property type="match status" value="1"/>
</dbReference>
<evidence type="ECO:0000313" key="3">
    <source>
        <dbReference type="EMBL" id="AYQ55475.1"/>
    </source>
</evidence>
<dbReference type="InterPro" id="IPR050128">
    <property type="entry name" value="Sulfate_adenylyltrnsfr_sub2"/>
</dbReference>
<reference evidence="3 4" key="1">
    <citation type="submission" date="2016-10" db="EMBL/GenBank/DDBJ databases">
        <title>Complete genome of the TMA-utilizing, human hosted archaeon Methanomethylophilus alvus Gen. nov, sp. nov., strain Mx-05, derived from a pure culture.</title>
        <authorList>
            <person name="Brugere J.-F."/>
            <person name="Ben Hania W."/>
            <person name="Chaudhary P.P."/>
            <person name="Gaci N."/>
            <person name="Borrel G."/>
            <person name="Cao Van Tuat L."/>
            <person name="Fardeau M.-L."/>
            <person name="Harris H.M.B."/>
            <person name="O'Toole P.W."/>
            <person name="Ollivier B."/>
        </authorList>
    </citation>
    <scope>NUCLEOTIDE SEQUENCE [LARGE SCALE GENOMIC DNA]</scope>
    <source>
        <strain evidence="3 4">Mx-05</strain>
    </source>
</reference>
<dbReference type="AlphaFoldDB" id="A0A3G3II15"/>
<feature type="region of interest" description="Disordered" evidence="1">
    <location>
        <begin position="634"/>
        <end position="696"/>
    </location>
</feature>
<dbReference type="CDD" id="cd23947">
    <property type="entry name" value="PAPS_reductase-like_YbdN"/>
    <property type="match status" value="1"/>
</dbReference>
<evidence type="ECO:0000313" key="4">
    <source>
        <dbReference type="Proteomes" id="UP000273278"/>
    </source>
</evidence>
<feature type="domain" description="4Fe-4S ferredoxin-type" evidence="2">
    <location>
        <begin position="603"/>
        <end position="620"/>
    </location>
</feature>
<dbReference type="SUPFAM" id="SSF52402">
    <property type="entry name" value="Adenine nucleotide alpha hydrolases-like"/>
    <property type="match status" value="1"/>
</dbReference>
<organism evidence="3 4">
    <name type="scientific">Methanomethylophilus alvi</name>
    <dbReference type="NCBI Taxonomy" id="1291540"/>
    <lineage>
        <taxon>Archaea</taxon>
        <taxon>Methanobacteriati</taxon>
        <taxon>Thermoplasmatota</taxon>
        <taxon>Thermoplasmata</taxon>
        <taxon>Methanomassiliicoccales</taxon>
        <taxon>Methanomethylophilaceae</taxon>
        <taxon>Methanomethylophilus</taxon>
    </lineage>
</organism>
<evidence type="ECO:0000256" key="1">
    <source>
        <dbReference type="SAM" id="MobiDB-lite"/>
    </source>
</evidence>
<dbReference type="Pfam" id="PF01507">
    <property type="entry name" value="PAPS_reduct"/>
    <property type="match status" value="1"/>
</dbReference>
<dbReference type="OMA" id="KDFRWCC"/>
<evidence type="ECO:0000259" key="2">
    <source>
        <dbReference type="PROSITE" id="PS51379"/>
    </source>
</evidence>
<proteinExistence type="predicted"/>
<name>A0A3G3II15_9ARCH</name>
<accession>A0A3G3II15</accession>